<protein>
    <submittedName>
        <fullName evidence="1">Uncharacterized protein</fullName>
    </submittedName>
</protein>
<gene>
    <name evidence="1" type="ORF">ES288_D03G181300v1</name>
</gene>
<dbReference type="EMBL" id="CM017703">
    <property type="protein sequence ID" value="TYG77275.1"/>
    <property type="molecule type" value="Genomic_DNA"/>
</dbReference>
<sequence length="90" mass="10634">LCPVFSLPNVSELQQSLRYVFPFPLFQSQLNKPLFCEQDPFLIQSSSHAPIDFVSSILPIRRNKTPYTAHWFLFRRPKTLQKYVETVFFP</sequence>
<proteinExistence type="predicted"/>
<dbReference type="AlphaFoldDB" id="A0A5D2D9R4"/>
<dbReference type="Proteomes" id="UP000323506">
    <property type="component" value="Chromosome D03"/>
</dbReference>
<reference evidence="1 2" key="1">
    <citation type="submission" date="2019-06" db="EMBL/GenBank/DDBJ databases">
        <title>WGS assembly of Gossypium darwinii.</title>
        <authorList>
            <person name="Chen Z.J."/>
            <person name="Sreedasyam A."/>
            <person name="Ando A."/>
            <person name="Song Q."/>
            <person name="De L."/>
            <person name="Hulse-Kemp A."/>
            <person name="Ding M."/>
            <person name="Ye W."/>
            <person name="Kirkbride R."/>
            <person name="Jenkins J."/>
            <person name="Plott C."/>
            <person name="Lovell J."/>
            <person name="Lin Y.-M."/>
            <person name="Vaughn R."/>
            <person name="Liu B."/>
            <person name="Li W."/>
            <person name="Simpson S."/>
            <person name="Scheffler B."/>
            <person name="Saski C."/>
            <person name="Grover C."/>
            <person name="Hu G."/>
            <person name="Conover J."/>
            <person name="Carlson J."/>
            <person name="Shu S."/>
            <person name="Boston L."/>
            <person name="Williams M."/>
            <person name="Peterson D."/>
            <person name="Mcgee K."/>
            <person name="Jones D."/>
            <person name="Wendel J."/>
            <person name="Stelly D."/>
            <person name="Grimwood J."/>
            <person name="Schmutz J."/>
        </authorList>
    </citation>
    <scope>NUCLEOTIDE SEQUENCE [LARGE SCALE GENOMIC DNA]</scope>
    <source>
        <strain evidence="1">1808015.09</strain>
    </source>
</reference>
<accession>A0A5D2D9R4</accession>
<name>A0A5D2D9R4_GOSDA</name>
<organism evidence="1 2">
    <name type="scientific">Gossypium darwinii</name>
    <name type="common">Darwin's cotton</name>
    <name type="synonym">Gossypium barbadense var. darwinii</name>
    <dbReference type="NCBI Taxonomy" id="34276"/>
    <lineage>
        <taxon>Eukaryota</taxon>
        <taxon>Viridiplantae</taxon>
        <taxon>Streptophyta</taxon>
        <taxon>Embryophyta</taxon>
        <taxon>Tracheophyta</taxon>
        <taxon>Spermatophyta</taxon>
        <taxon>Magnoliopsida</taxon>
        <taxon>eudicotyledons</taxon>
        <taxon>Gunneridae</taxon>
        <taxon>Pentapetalae</taxon>
        <taxon>rosids</taxon>
        <taxon>malvids</taxon>
        <taxon>Malvales</taxon>
        <taxon>Malvaceae</taxon>
        <taxon>Malvoideae</taxon>
        <taxon>Gossypium</taxon>
    </lineage>
</organism>
<keyword evidence="2" id="KW-1185">Reference proteome</keyword>
<evidence type="ECO:0000313" key="2">
    <source>
        <dbReference type="Proteomes" id="UP000323506"/>
    </source>
</evidence>
<feature type="non-terminal residue" evidence="1">
    <location>
        <position position="1"/>
    </location>
</feature>
<evidence type="ECO:0000313" key="1">
    <source>
        <dbReference type="EMBL" id="TYG77275.1"/>
    </source>
</evidence>